<proteinExistence type="predicted"/>
<comment type="caution">
    <text evidence="2">The sequence shown here is derived from an EMBL/GenBank/DDBJ whole genome shotgun (WGS) entry which is preliminary data.</text>
</comment>
<reference evidence="2 3" key="1">
    <citation type="journal article" date="2019" name="Int. J. Syst. Evol. Microbiol.">
        <title>The Global Catalogue of Microorganisms (GCM) 10K type strain sequencing project: providing services to taxonomists for standard genome sequencing and annotation.</title>
        <authorList>
            <consortium name="The Broad Institute Genomics Platform"/>
            <consortium name="The Broad Institute Genome Sequencing Center for Infectious Disease"/>
            <person name="Wu L."/>
            <person name="Ma J."/>
        </authorList>
    </citation>
    <scope>NUCLEOTIDE SEQUENCE [LARGE SCALE GENOMIC DNA]</scope>
    <source>
        <strain evidence="2 3">JCM 14193</strain>
    </source>
</reference>
<organism evidence="2 3">
    <name type="scientific">Alkalibacillus silvisoli</name>
    <dbReference type="NCBI Taxonomy" id="392823"/>
    <lineage>
        <taxon>Bacteria</taxon>
        <taxon>Bacillati</taxon>
        <taxon>Bacillota</taxon>
        <taxon>Bacilli</taxon>
        <taxon>Bacillales</taxon>
        <taxon>Bacillaceae</taxon>
        <taxon>Alkalibacillus</taxon>
    </lineage>
</organism>
<evidence type="ECO:0008006" key="4">
    <source>
        <dbReference type="Google" id="ProtNLM"/>
    </source>
</evidence>
<evidence type="ECO:0000313" key="3">
    <source>
        <dbReference type="Proteomes" id="UP001500740"/>
    </source>
</evidence>
<evidence type="ECO:0000256" key="1">
    <source>
        <dbReference type="SAM" id="MobiDB-lite"/>
    </source>
</evidence>
<dbReference type="EMBL" id="BAAACZ010000011">
    <property type="protein sequence ID" value="GAA0461464.1"/>
    <property type="molecule type" value="Genomic_DNA"/>
</dbReference>
<dbReference type="InterPro" id="IPR046118">
    <property type="entry name" value="DUF6115"/>
</dbReference>
<feature type="compositionally biased region" description="Basic and acidic residues" evidence="1">
    <location>
        <begin position="70"/>
        <end position="89"/>
    </location>
</feature>
<gene>
    <name evidence="2" type="ORF">GCM10008935_16140</name>
</gene>
<evidence type="ECO:0000313" key="2">
    <source>
        <dbReference type="EMBL" id="GAA0461464.1"/>
    </source>
</evidence>
<feature type="region of interest" description="Disordered" evidence="1">
    <location>
        <begin position="70"/>
        <end position="106"/>
    </location>
</feature>
<name>A0ABN0ZWK9_9BACI</name>
<dbReference type="RefSeq" id="WP_343782974.1">
    <property type="nucleotide sequence ID" value="NZ_BAAACZ010000011.1"/>
</dbReference>
<protein>
    <recommendedName>
        <fullName evidence="4">Helix-turn-helix domain-containing protein</fullName>
    </recommendedName>
</protein>
<accession>A0ABN0ZWK9</accession>
<keyword evidence="3" id="KW-1185">Reference proteome</keyword>
<sequence length="184" mass="22012">MEIFNLILHGLTFIVIFWLYQKWRQSTELEHQSEQRVQEIEDLFNSYLLEIKDENKKLIEELSKVDQYPKQRNKVNEKEPSIKTKENPYKEPLQMAQSDKQPEENLPNYSLDLMVEQQQDQLEINHSQKRETKHEQPIKEEQTTQSNILSLYKEGHSIETIARDLNMGVTEVELIVKFNHKMTI</sequence>
<dbReference type="Pfam" id="PF19610">
    <property type="entry name" value="DUF6115"/>
    <property type="match status" value="1"/>
</dbReference>
<dbReference type="Proteomes" id="UP001500740">
    <property type="component" value="Unassembled WGS sequence"/>
</dbReference>